<dbReference type="InterPro" id="IPR051259">
    <property type="entry name" value="rRNA_Methyltransferase"/>
</dbReference>
<dbReference type="PANTHER" id="PTHR43191">
    <property type="entry name" value="RRNA METHYLTRANSFERASE 3"/>
    <property type="match status" value="1"/>
</dbReference>
<protein>
    <submittedName>
        <fullName evidence="4">RNA methyltransferase</fullName>
    </submittedName>
</protein>
<dbReference type="InterPro" id="IPR029064">
    <property type="entry name" value="Ribosomal_eL30-like_sf"/>
</dbReference>
<accession>A0ABS2DBM6</accession>
<dbReference type="Proteomes" id="UP000763641">
    <property type="component" value="Unassembled WGS sequence"/>
</dbReference>
<evidence type="ECO:0000259" key="3">
    <source>
        <dbReference type="Pfam" id="PF00588"/>
    </source>
</evidence>
<evidence type="ECO:0000313" key="4">
    <source>
        <dbReference type="EMBL" id="MBM6577893.1"/>
    </source>
</evidence>
<dbReference type="Gene3D" id="3.40.1280.10">
    <property type="match status" value="1"/>
</dbReference>
<keyword evidence="2" id="KW-0808">Transferase</keyword>
<comment type="caution">
    <text evidence="4">The sequence shown here is derived from an EMBL/GenBank/DDBJ whole genome shotgun (WGS) entry which is preliminary data.</text>
</comment>
<dbReference type="InterPro" id="IPR029026">
    <property type="entry name" value="tRNA_m1G_MTases_N"/>
</dbReference>
<evidence type="ECO:0000256" key="2">
    <source>
        <dbReference type="ARBA" id="ARBA00022679"/>
    </source>
</evidence>
<dbReference type="EMBL" id="JAFEMC010000005">
    <property type="protein sequence ID" value="MBM6577893.1"/>
    <property type="molecule type" value="Genomic_DNA"/>
</dbReference>
<organism evidence="4 5">
    <name type="scientific">Sphingomonas longa</name>
    <dbReference type="NCBI Taxonomy" id="2778730"/>
    <lineage>
        <taxon>Bacteria</taxon>
        <taxon>Pseudomonadati</taxon>
        <taxon>Pseudomonadota</taxon>
        <taxon>Alphaproteobacteria</taxon>
        <taxon>Sphingomonadales</taxon>
        <taxon>Sphingomonadaceae</taxon>
        <taxon>Sphingomonas</taxon>
    </lineage>
</organism>
<dbReference type="GO" id="GO:0032259">
    <property type="term" value="P:methylation"/>
    <property type="evidence" value="ECO:0007669"/>
    <property type="project" value="UniProtKB-KW"/>
</dbReference>
<feature type="domain" description="tRNA/rRNA methyltransferase SpoU type" evidence="3">
    <location>
        <begin position="123"/>
        <end position="261"/>
    </location>
</feature>
<dbReference type="RefSeq" id="WP_204199992.1">
    <property type="nucleotide sequence ID" value="NZ_JAFEMC010000005.1"/>
</dbReference>
<dbReference type="CDD" id="cd18095">
    <property type="entry name" value="SpoU-like_rRNA-MTase"/>
    <property type="match status" value="1"/>
</dbReference>
<dbReference type="InterPro" id="IPR001537">
    <property type="entry name" value="SpoU_MeTrfase"/>
</dbReference>
<dbReference type="SUPFAM" id="SSF55315">
    <property type="entry name" value="L30e-like"/>
    <property type="match status" value="1"/>
</dbReference>
<reference evidence="4 5" key="1">
    <citation type="submission" date="2020-12" db="EMBL/GenBank/DDBJ databases">
        <title>Sphingomonas sp.</title>
        <authorList>
            <person name="Kim M.K."/>
        </authorList>
    </citation>
    <scope>NUCLEOTIDE SEQUENCE [LARGE SCALE GENOMIC DNA]</scope>
    <source>
        <strain evidence="4 5">BT552</strain>
    </source>
</reference>
<name>A0ABS2DBM6_9SPHN</name>
<dbReference type="Pfam" id="PF00588">
    <property type="entry name" value="SpoU_methylase"/>
    <property type="match status" value="1"/>
</dbReference>
<proteinExistence type="predicted"/>
<dbReference type="InterPro" id="IPR029028">
    <property type="entry name" value="Alpha/beta_knot_MTases"/>
</dbReference>
<evidence type="ECO:0000256" key="1">
    <source>
        <dbReference type="ARBA" id="ARBA00022603"/>
    </source>
</evidence>
<gene>
    <name evidence="4" type="ORF">ILT43_16040</name>
</gene>
<keyword evidence="5" id="KW-1185">Reference proteome</keyword>
<dbReference type="Gene3D" id="3.30.1330.30">
    <property type="match status" value="1"/>
</dbReference>
<sequence>MPTILPIHDADDPRIAAYRDIRERDLVGRQGLFVAEGRVVLAMLVAATGYRAESVLVAAHRLDSVGDLVAPLADDVPVYAAEQPVLDAIAGFPMHRGILAIGRRVDPLSPDALLASLSGDADVLVLSGIANHDNMGGLFRNAAAFGVGAVLLDAECCDPLYRKAIRVSVGGVLKTPYATLARGDDPVALLERHGFAPLALTPGGATTLAEVVPGRRNAVLLGAEGPGLAADLIARARGVRIDMAAGFDSLNVATTGGIVLHHLAAGRHRSTSSS</sequence>
<dbReference type="PANTHER" id="PTHR43191:SF12">
    <property type="entry name" value="RRNA METHYLASE"/>
    <property type="match status" value="1"/>
</dbReference>
<keyword evidence="1 4" id="KW-0489">Methyltransferase</keyword>
<dbReference type="GO" id="GO:0008168">
    <property type="term" value="F:methyltransferase activity"/>
    <property type="evidence" value="ECO:0007669"/>
    <property type="project" value="UniProtKB-KW"/>
</dbReference>
<evidence type="ECO:0000313" key="5">
    <source>
        <dbReference type="Proteomes" id="UP000763641"/>
    </source>
</evidence>
<dbReference type="SUPFAM" id="SSF75217">
    <property type="entry name" value="alpha/beta knot"/>
    <property type="match status" value="1"/>
</dbReference>